<protein>
    <submittedName>
        <fullName evidence="1">Uncharacterized protein</fullName>
    </submittedName>
</protein>
<keyword evidence="2" id="KW-1185">Reference proteome</keyword>
<dbReference type="EMBL" id="JBHUOG010000002">
    <property type="protein sequence ID" value="MFD2796389.1"/>
    <property type="molecule type" value="Genomic_DNA"/>
</dbReference>
<comment type="caution">
    <text evidence="1">The sequence shown here is derived from an EMBL/GenBank/DDBJ whole genome shotgun (WGS) entry which is preliminary data.</text>
</comment>
<dbReference type="Proteomes" id="UP001597479">
    <property type="component" value="Unassembled WGS sequence"/>
</dbReference>
<reference evidence="2" key="1">
    <citation type="journal article" date="2019" name="Int. J. Syst. Evol. Microbiol.">
        <title>The Global Catalogue of Microorganisms (GCM) 10K type strain sequencing project: providing services to taxonomists for standard genome sequencing and annotation.</title>
        <authorList>
            <consortium name="The Broad Institute Genomics Platform"/>
            <consortium name="The Broad Institute Genome Sequencing Center for Infectious Disease"/>
            <person name="Wu L."/>
            <person name="Ma J."/>
        </authorList>
    </citation>
    <scope>NUCLEOTIDE SEQUENCE [LARGE SCALE GENOMIC DNA]</scope>
    <source>
        <strain evidence="2">CCM 7044</strain>
    </source>
</reference>
<dbReference type="RefSeq" id="WP_377187882.1">
    <property type="nucleotide sequence ID" value="NZ_JBHUOG010000002.1"/>
</dbReference>
<sequence>MTRTATEFADDKGHTDYPLLHPRYSPQSTVPCVDFSPWLREQLTLGDSEAVIAWYLQVVQADPPLVIPMELDLETGEVRTDDPYQDTSPEWTSAGIAAAREVLDLPLDGLIGIGQAAGLDLRISLLMHLPHGQRLGPSALLHAQPDRLAVMMAPHEVRLADALGTVHAVNNVIRELAREDQEIGIAPIVAPLSLEQIQPPERGPTPTCVAALPLATRSHLLDLSMRTRSNRPGTEEAYATYYDTRLLGCDEEQSLNAMLDAGIVSEVDDRDVIWQTKATSLTAAQLRELLGAAGITHPKGGTKARLANLALPIAERVLEVVGPTRVVEMTSEGRAAAEWIAKRADDTRWMWAAWAALRQPKGSQTDQD</sequence>
<evidence type="ECO:0000313" key="1">
    <source>
        <dbReference type="EMBL" id="MFD2796389.1"/>
    </source>
</evidence>
<accession>A0ABW5VXJ8</accession>
<evidence type="ECO:0000313" key="2">
    <source>
        <dbReference type="Proteomes" id="UP001597479"/>
    </source>
</evidence>
<gene>
    <name evidence="1" type="ORF">ACFS27_22705</name>
</gene>
<organism evidence="1 2">
    <name type="scientific">Promicromonospora vindobonensis</name>
    <dbReference type="NCBI Taxonomy" id="195748"/>
    <lineage>
        <taxon>Bacteria</taxon>
        <taxon>Bacillati</taxon>
        <taxon>Actinomycetota</taxon>
        <taxon>Actinomycetes</taxon>
        <taxon>Micrococcales</taxon>
        <taxon>Promicromonosporaceae</taxon>
        <taxon>Promicromonospora</taxon>
    </lineage>
</organism>
<name>A0ABW5VXJ8_9MICO</name>
<proteinExistence type="predicted"/>